<feature type="domain" description="L-lysine epsilon oxidase C-terminal" evidence="2">
    <location>
        <begin position="373"/>
        <end position="516"/>
    </location>
</feature>
<dbReference type="EMBL" id="BMWS01000031">
    <property type="protein sequence ID" value="GGX31169.1"/>
    <property type="molecule type" value="Genomic_DNA"/>
</dbReference>
<reference evidence="3 4" key="1">
    <citation type="journal article" date="2014" name="Int. J. Syst. Evol. Microbiol.">
        <title>Complete genome sequence of Corynebacterium casei LMG S-19264T (=DSM 44701T), isolated from a smear-ripened cheese.</title>
        <authorList>
            <consortium name="US DOE Joint Genome Institute (JGI-PGF)"/>
            <person name="Walter F."/>
            <person name="Albersmeier A."/>
            <person name="Kalinowski J."/>
            <person name="Ruckert C."/>
        </authorList>
    </citation>
    <scope>NUCLEOTIDE SEQUENCE [LARGE SCALE GENOMIC DNA]</scope>
    <source>
        <strain evidence="3 4">KCTC 12285</strain>
    </source>
</reference>
<dbReference type="GO" id="GO:0033736">
    <property type="term" value="F:L-lysine 6-oxidase activity"/>
    <property type="evidence" value="ECO:0007669"/>
    <property type="project" value="InterPro"/>
</dbReference>
<evidence type="ECO:0008006" key="5">
    <source>
        <dbReference type="Google" id="ProtNLM"/>
    </source>
</evidence>
<dbReference type="Pfam" id="PF18417">
    <property type="entry name" value="LodA_C"/>
    <property type="match status" value="1"/>
</dbReference>
<dbReference type="Pfam" id="PF17990">
    <property type="entry name" value="LodA_N"/>
    <property type="match status" value="1"/>
</dbReference>
<dbReference type="InterPro" id="IPR033797">
    <property type="entry name" value="LodA"/>
</dbReference>
<dbReference type="CDD" id="cd14732">
    <property type="entry name" value="LodA"/>
    <property type="match status" value="1"/>
</dbReference>
<sequence>MNLKISPSVGVARLGNSPQQFCLSPDTIGGLPFEADAFGNKKGTIIQFKDDSGQVRRQGQLFKIFNEDGTEITLESTNVNSIVWTAHLANKKAAWYQYSELEGNLLYGNENSYSNRKVPFRNPEITDEKNRQQLIIDPGPRTISGVRQSIGFDENNVPAGYPSSYPPNEVDYGSSITTLGDLLTDDEGRLIVLGGYGHAGGNEPLTSYGGSNTWHDDISDGPVYCTITFNDNTPTVELQAWVIVGSPDFAPEIVNISTLSDSMFDVGVRKFNLVPEMFADGDYLPSYVANYQRDILPIIKRLGAYQWVSNVQSMMAFTSNVFDFSDPSETNKANRTNYFSYFRKANDKLNPSPNQPQEKLFKENGSDIFPMMPLNSGSNSVSNETIEKFLALNETQLFLFEQWVNGNFVNNPQFTPYAISEIDMASVGNCVGLPMCPGIEVTWSLQNENIYSAPYIISDQKGKNGYNTTGLTPSRDECEGGGCEPGDLTKRMACPWQADFFQCTIQYINFSDPEINKDTRLQTDTLVTKKTWQQSGAEYSSTEVTTTESKEPLPPSYYTYWWPPQSPWDVLSGELTLEKQQESYLPAGQQMNYARGINSFTQMVEHWSALAFIRNNNAQDQGFPYFTETERNNELFSFKEVGIGTISGNSEDNETTIPVFFIEENSEKIKEKSERAKKMVAFLEKRAFKSIKISGKTLGTPRSGTRSRR</sequence>
<dbReference type="RefSeq" id="WP_027413388.1">
    <property type="nucleotide sequence ID" value="NZ_BMWS01000031.1"/>
</dbReference>
<accession>A0A918JZ51</accession>
<protein>
    <recommendedName>
        <fullName evidence="5">L-lysine 6-oxidase</fullName>
    </recommendedName>
</protein>
<evidence type="ECO:0000313" key="3">
    <source>
        <dbReference type="EMBL" id="GGX31169.1"/>
    </source>
</evidence>
<dbReference type="GO" id="GO:0031640">
    <property type="term" value="P:killing of cells of another organism"/>
    <property type="evidence" value="ECO:0007669"/>
    <property type="project" value="InterPro"/>
</dbReference>
<comment type="caution">
    <text evidence="3">The sequence shown here is derived from an EMBL/GenBank/DDBJ whole genome shotgun (WGS) entry which is preliminary data.</text>
</comment>
<dbReference type="GO" id="GO:1900191">
    <property type="term" value="P:negative regulation of single-species biofilm formation"/>
    <property type="evidence" value="ECO:0007669"/>
    <property type="project" value="InterPro"/>
</dbReference>
<dbReference type="NCBIfam" id="NF038172">
    <property type="entry name" value="Lys_ox_CTQ_LodA"/>
    <property type="match status" value="1"/>
</dbReference>
<proteinExistence type="predicted"/>
<dbReference type="AlphaFoldDB" id="A0A918JZ51"/>
<organism evidence="3 4">
    <name type="scientific">Aquimarina muelleri</name>
    <dbReference type="NCBI Taxonomy" id="279356"/>
    <lineage>
        <taxon>Bacteria</taxon>
        <taxon>Pseudomonadati</taxon>
        <taxon>Bacteroidota</taxon>
        <taxon>Flavobacteriia</taxon>
        <taxon>Flavobacteriales</taxon>
        <taxon>Flavobacteriaceae</taxon>
        <taxon>Aquimarina</taxon>
    </lineage>
</organism>
<dbReference type="Proteomes" id="UP000601108">
    <property type="component" value="Unassembled WGS sequence"/>
</dbReference>
<dbReference type="InterPro" id="IPR041173">
    <property type="entry name" value="LodA_C"/>
</dbReference>
<gene>
    <name evidence="3" type="ORF">GCM10007384_35280</name>
</gene>
<name>A0A918JZ51_9FLAO</name>
<feature type="domain" description="L-Lysine epsilon oxidase N-terminal" evidence="1">
    <location>
        <begin position="7"/>
        <end position="244"/>
    </location>
</feature>
<keyword evidence="4" id="KW-1185">Reference proteome</keyword>
<evidence type="ECO:0000313" key="4">
    <source>
        <dbReference type="Proteomes" id="UP000601108"/>
    </source>
</evidence>
<evidence type="ECO:0000259" key="2">
    <source>
        <dbReference type="Pfam" id="PF18417"/>
    </source>
</evidence>
<dbReference type="InterPro" id="IPR041168">
    <property type="entry name" value="LodA_N"/>
</dbReference>
<evidence type="ECO:0000259" key="1">
    <source>
        <dbReference type="Pfam" id="PF17990"/>
    </source>
</evidence>